<keyword evidence="3" id="KW-1185">Reference proteome</keyword>
<dbReference type="EMBL" id="JBFAIH010000036">
    <property type="protein sequence ID" value="MEV0367772.1"/>
    <property type="molecule type" value="Genomic_DNA"/>
</dbReference>
<evidence type="ECO:0000313" key="2">
    <source>
        <dbReference type="EMBL" id="MEV0367772.1"/>
    </source>
</evidence>
<dbReference type="SUPFAM" id="SSF51735">
    <property type="entry name" value="NAD(P)-binding Rossmann-fold domains"/>
    <property type="match status" value="1"/>
</dbReference>
<accession>A0ABV3FJG6</accession>
<proteinExistence type="predicted"/>
<dbReference type="PANTHER" id="PTHR43162">
    <property type="match status" value="1"/>
</dbReference>
<feature type="region of interest" description="Disordered" evidence="1">
    <location>
        <begin position="1"/>
        <end position="28"/>
    </location>
</feature>
<dbReference type="RefSeq" id="WP_357987868.1">
    <property type="nucleotide sequence ID" value="NZ_JBFAIH010000036.1"/>
</dbReference>
<feature type="compositionally biased region" description="Polar residues" evidence="1">
    <location>
        <begin position="1"/>
        <end position="24"/>
    </location>
</feature>
<reference evidence="2 3" key="1">
    <citation type="submission" date="2024-06" db="EMBL/GenBank/DDBJ databases">
        <title>The Natural Products Discovery Center: Release of the First 8490 Sequenced Strains for Exploring Actinobacteria Biosynthetic Diversity.</title>
        <authorList>
            <person name="Kalkreuter E."/>
            <person name="Kautsar S.A."/>
            <person name="Yang D."/>
            <person name="Bader C.D."/>
            <person name="Teijaro C.N."/>
            <person name="Fluegel L."/>
            <person name="Davis C.M."/>
            <person name="Simpson J.R."/>
            <person name="Lauterbach L."/>
            <person name="Steele A.D."/>
            <person name="Gui C."/>
            <person name="Meng S."/>
            <person name="Li G."/>
            <person name="Viehrig K."/>
            <person name="Ye F."/>
            <person name="Su P."/>
            <person name="Kiefer A.F."/>
            <person name="Nichols A."/>
            <person name="Cepeda A.J."/>
            <person name="Yan W."/>
            <person name="Fan B."/>
            <person name="Jiang Y."/>
            <person name="Adhikari A."/>
            <person name="Zheng C.-J."/>
            <person name="Schuster L."/>
            <person name="Cowan T.M."/>
            <person name="Smanski M.J."/>
            <person name="Chevrette M.G."/>
            <person name="De Carvalho L.P.S."/>
            <person name="Shen B."/>
        </authorList>
    </citation>
    <scope>NUCLEOTIDE SEQUENCE [LARGE SCALE GENOMIC DNA]</scope>
    <source>
        <strain evidence="2 3">NPDC050671</strain>
    </source>
</reference>
<evidence type="ECO:0000313" key="3">
    <source>
        <dbReference type="Proteomes" id="UP001551658"/>
    </source>
</evidence>
<dbReference type="PANTHER" id="PTHR43162:SF1">
    <property type="entry name" value="PRESTALK A DIFFERENTIATION PROTEIN A"/>
    <property type="match status" value="1"/>
</dbReference>
<dbReference type="InterPro" id="IPR036291">
    <property type="entry name" value="NAD(P)-bd_dom_sf"/>
</dbReference>
<gene>
    <name evidence="2" type="ORF">AB0H72_34310</name>
</gene>
<dbReference type="InterPro" id="IPR051604">
    <property type="entry name" value="Ergot_Alk_Oxidoreductase"/>
</dbReference>
<dbReference type="Proteomes" id="UP001551658">
    <property type="component" value="Unassembled WGS sequence"/>
</dbReference>
<comment type="caution">
    <text evidence="2">The sequence shown here is derived from an EMBL/GenBank/DDBJ whole genome shotgun (WGS) entry which is preliminary data.</text>
</comment>
<dbReference type="Gene3D" id="3.40.50.720">
    <property type="entry name" value="NAD(P)-binding Rossmann-like Domain"/>
    <property type="match status" value="1"/>
</dbReference>
<evidence type="ECO:0000256" key="1">
    <source>
        <dbReference type="SAM" id="MobiDB-lite"/>
    </source>
</evidence>
<organism evidence="2 3">
    <name type="scientific">Nocardia fusca</name>
    <dbReference type="NCBI Taxonomy" id="941183"/>
    <lineage>
        <taxon>Bacteria</taxon>
        <taxon>Bacillati</taxon>
        <taxon>Actinomycetota</taxon>
        <taxon>Actinomycetes</taxon>
        <taxon>Mycobacteriales</taxon>
        <taxon>Nocardiaceae</taxon>
        <taxon>Nocardia</taxon>
    </lineage>
</organism>
<sequence length="217" mass="23191">MVADTPTSGTSPWHRQANEPQQISPEGALDVPHSLTEAFEGVDGMFLLAGDVVRVPFADVPYAAIDPADIAAVAVRALVDGGHVGRTYELTGPRALLPADQVAVLAEALGRELRCEALTPAQARTEMEATMSEEYVDAFFRFFVDGTLDESTIYPTVEEVTGCPARTFEEWTSVHISAFGGRGRGHLLTGNSAYSIRAYSAGSELAGVELATRCDRS</sequence>
<dbReference type="Gene3D" id="3.90.25.10">
    <property type="entry name" value="UDP-galactose 4-epimerase, domain 1"/>
    <property type="match status" value="1"/>
</dbReference>
<name>A0ABV3FJG6_9NOCA</name>
<protein>
    <submittedName>
        <fullName evidence="2">Uncharacterized protein</fullName>
    </submittedName>
</protein>